<evidence type="ECO:0000313" key="2">
    <source>
        <dbReference type="EMBL" id="GAA4682625.1"/>
    </source>
</evidence>
<protein>
    <recommendedName>
        <fullName evidence="4">XapX domain-containing protein</fullName>
    </recommendedName>
</protein>
<comment type="caution">
    <text evidence="2">The sequence shown here is derived from an EMBL/GenBank/DDBJ whole genome shotgun (WGS) entry which is preliminary data.</text>
</comment>
<dbReference type="Pfam" id="PF07235">
    <property type="entry name" value="DUF1427"/>
    <property type="match status" value="1"/>
</dbReference>
<evidence type="ECO:0008006" key="4">
    <source>
        <dbReference type="Google" id="ProtNLM"/>
    </source>
</evidence>
<feature type="transmembrane region" description="Helical" evidence="1">
    <location>
        <begin position="20"/>
        <end position="37"/>
    </location>
</feature>
<evidence type="ECO:0000256" key="1">
    <source>
        <dbReference type="SAM" id="Phobius"/>
    </source>
</evidence>
<dbReference type="InterPro" id="IPR009872">
    <property type="entry name" value="DUF1427"/>
</dbReference>
<name>A0ABP8W7R8_9MICO</name>
<dbReference type="EMBL" id="BAABLM010000007">
    <property type="protein sequence ID" value="GAA4682625.1"/>
    <property type="molecule type" value="Genomic_DNA"/>
</dbReference>
<dbReference type="InterPro" id="IPR020017">
    <property type="entry name" value="XapX_domain"/>
</dbReference>
<dbReference type="RefSeq" id="WP_345376752.1">
    <property type="nucleotide sequence ID" value="NZ_BAABLM010000007.1"/>
</dbReference>
<evidence type="ECO:0000313" key="3">
    <source>
        <dbReference type="Proteomes" id="UP001501295"/>
    </source>
</evidence>
<keyword evidence="1" id="KW-1133">Transmembrane helix</keyword>
<keyword evidence="1" id="KW-0812">Transmembrane</keyword>
<organism evidence="2 3">
    <name type="scientific">Frondihabitans cladoniiphilus</name>
    <dbReference type="NCBI Taxonomy" id="715785"/>
    <lineage>
        <taxon>Bacteria</taxon>
        <taxon>Bacillati</taxon>
        <taxon>Actinomycetota</taxon>
        <taxon>Actinomycetes</taxon>
        <taxon>Micrococcales</taxon>
        <taxon>Microbacteriaceae</taxon>
        <taxon>Frondihabitans</taxon>
    </lineage>
</organism>
<dbReference type="Proteomes" id="UP001501295">
    <property type="component" value="Unassembled WGS sequence"/>
</dbReference>
<keyword evidence="1" id="KW-0472">Membrane</keyword>
<proteinExistence type="predicted"/>
<dbReference type="NCBIfam" id="TIGR03510">
    <property type="entry name" value="XapX"/>
    <property type="match status" value="1"/>
</dbReference>
<reference evidence="3" key="1">
    <citation type="journal article" date="2019" name="Int. J. Syst. Evol. Microbiol.">
        <title>The Global Catalogue of Microorganisms (GCM) 10K type strain sequencing project: providing services to taxonomists for standard genome sequencing and annotation.</title>
        <authorList>
            <consortium name="The Broad Institute Genomics Platform"/>
            <consortium name="The Broad Institute Genome Sequencing Center for Infectious Disease"/>
            <person name="Wu L."/>
            <person name="Ma J."/>
        </authorList>
    </citation>
    <scope>NUCLEOTIDE SEQUENCE [LARGE SCALE GENOMIC DNA]</scope>
    <source>
        <strain evidence="3">JCM 18956</strain>
    </source>
</reference>
<keyword evidence="3" id="KW-1185">Reference proteome</keyword>
<gene>
    <name evidence="2" type="ORF">GCM10025780_30260</name>
</gene>
<accession>A0ABP8W7R8</accession>
<sequence length="65" mass="6651">MRKGAAPISAKLDGTNQMEYLQIFGAGIVVGALYGLIRVKSPAPPPMALVGLLGIVVGQAAMNTL</sequence>